<dbReference type="InterPro" id="IPR014001">
    <property type="entry name" value="Helicase_ATP-bd"/>
</dbReference>
<name>S7ZJ17_PENO1</name>
<evidence type="ECO:0000313" key="9">
    <source>
        <dbReference type="Proteomes" id="UP000019376"/>
    </source>
</evidence>
<dbReference type="SMART" id="SM00490">
    <property type="entry name" value="HELICc"/>
    <property type="match status" value="1"/>
</dbReference>
<dbReference type="GO" id="GO:0004386">
    <property type="term" value="F:helicase activity"/>
    <property type="evidence" value="ECO:0007669"/>
    <property type="project" value="UniProtKB-KW"/>
</dbReference>
<evidence type="ECO:0000256" key="2">
    <source>
        <dbReference type="ARBA" id="ARBA00022801"/>
    </source>
</evidence>
<dbReference type="Pfam" id="PF23002">
    <property type="entry name" value="PIN-like_DDX60"/>
    <property type="match status" value="1"/>
</dbReference>
<feature type="domain" description="Helicase ATP-binding" evidence="6">
    <location>
        <begin position="826"/>
        <end position="996"/>
    </location>
</feature>
<evidence type="ECO:0000259" key="7">
    <source>
        <dbReference type="PROSITE" id="PS51194"/>
    </source>
</evidence>
<dbReference type="GO" id="GO:0016787">
    <property type="term" value="F:hydrolase activity"/>
    <property type="evidence" value="ECO:0007669"/>
    <property type="project" value="UniProtKB-KW"/>
</dbReference>
<dbReference type="InterPro" id="IPR059032">
    <property type="entry name" value="WHD_DDX60"/>
</dbReference>
<keyword evidence="9" id="KW-1185">Reference proteome</keyword>
<dbReference type="Gene3D" id="3.40.50.300">
    <property type="entry name" value="P-loop containing nucleotide triphosphate hydrolases"/>
    <property type="match status" value="2"/>
</dbReference>
<dbReference type="GO" id="GO:0005524">
    <property type="term" value="F:ATP binding"/>
    <property type="evidence" value="ECO:0007669"/>
    <property type="project" value="UniProtKB-KW"/>
</dbReference>
<evidence type="ECO:0008006" key="10">
    <source>
        <dbReference type="Google" id="ProtNLM"/>
    </source>
</evidence>
<feature type="region of interest" description="Disordered" evidence="5">
    <location>
        <begin position="233"/>
        <end position="265"/>
    </location>
</feature>
<dbReference type="PhylomeDB" id="S7ZJ17"/>
<dbReference type="GO" id="GO:0005737">
    <property type="term" value="C:cytoplasm"/>
    <property type="evidence" value="ECO:0007669"/>
    <property type="project" value="TreeGrafter"/>
</dbReference>
<gene>
    <name evidence="8" type="ORF">PDE_05592</name>
</gene>
<accession>S7ZJ17</accession>
<keyword evidence="1" id="KW-0547">Nucleotide-binding</keyword>
<dbReference type="STRING" id="933388.S7ZJ17"/>
<dbReference type="Pfam" id="PF00271">
    <property type="entry name" value="Helicase_C"/>
    <property type="match status" value="1"/>
</dbReference>
<dbReference type="EMBL" id="KB644412">
    <property type="protein sequence ID" value="EPS30640.1"/>
    <property type="molecule type" value="Genomic_DNA"/>
</dbReference>
<dbReference type="FunFam" id="3.40.50.300:FF:001039">
    <property type="entry name" value="ATP-dependent RNA helicase DDX60"/>
    <property type="match status" value="1"/>
</dbReference>
<sequence>MSRYDKLPSRTVDLVGDYAGDELFIIDGDSLLLHVFSDSKLDFSPGFQILHAIYLIETFLHKLQRRRCVFHIAFSAENANLCIPIGVEPQRRYRYLLTREIVIRHLKEHASAEEFAVPVHELKSYESDEFFQYLRRVGAYFFMCHDGAFPKHLLEQGQLDSDDTDSSMSDEESMEGNEMSQKNVTVDASMTQAFQCRTGLRKMIYRLMMHGYNVALINELEFRDTKIMSMIVERPSSNSQSRHKPIETRNTREEDSDSSDSFAVRSEDDGSLESLFDDYQNPAWPIPEKTLCDSANPRGVDLILNALRAMTMDFTQREYLTVTTIIVMMESGVISKTEMGAARALLLHTVLLRDCQLSDRAIAHTAGSEEQRMLNEFARVGHKILSSNTWQNVMEPGHAKFDLYDLLDGRLFSLLASNMDCRPPTDIVSSFSWSKFEQLCTTLKELFDFSVEISDLISDKRPHKSQKHATKKSKPNQKFWRNQGQQKVSEAEHLVLPFENPVFDSHLQPVHLSIDDTVEDVGASEPSKTFKELSHWHNAKRPLDTKSGNNFDPWQTRFIMRRNAIFMAEMRDYAASLTNATGAILEPETVFVKSAKDDKRKAKFVAGSNKNSTSSAHLPKKKSHTAAKPAVRDQAAKLMMAKQAEVRDKVIKKWIFIRKGLDKELDLVNRYVKVKEYFTSKQVDKSDAVGAEILTYQLDTLVRLLRDSAKSNRQQSIPTIMSFIWETIWQISKLQDTLTVDIVTYVTDVSKILGLPGVKLEAHSDQQLSFQCVPLTKKDLGAAKLSTSPIEFQLLHAGLFMDRNVDSAPDSRVHDFEPDRWQREVLDQIDAKTSVFVVAPTSSGKTFISFYAMKQILEEDDDGILVYVAPTKALVNQIAAEVQARFSKSYRFDGKSVWAIHTRDYRINNPAGCQVLITVPHILQIMLLAPSNAQSWSSRVKRIIFDEVHCIGQAEDGVVWEQLLLMAPCPIIALSATVGNPQEFYEWLAMTQKATGTDLKMIEHRQRYSDLRKYVYHPPTRFAFGGFSEPPKLSPLGLDETSYMRFVHPVSSLFDRSRGMPEDLSFEPRDCLTLWEAMKKHECPGYLVDPSVDPNICLPALVRKVDVVRWESQLKALLRSWMSDHASPFDKVMEELSRSTVHTRRPDLFSSVKGRSEHTSVRSVNTGNVLETTLPLICTLHGQNALPALFFNYDRSMCERICKNLLEHFTSAEKKWKDTDPTWKRKIEKWDEWKIERAKTSKKGLPKASKNVSGRDEMSRAERERETASTEVSQFESFDPDAPVDGFHIADIKKLSPSIFQQYADQLGHRGVPQWLISALQRGIGVHHAGMNRKYRQVCEILFRKGYLRVVIATGTLALGINMPCKTVVFSGDSVFLTALNYRQASGRAGRRGFDVLGNVVFQNISDTKVYRLMSSRLPHLNGHFPITTSLVLRLCNLLHESKNAPFAVRAINSILTSPRIYLGGAEMRHTVLHHLRFSLEYLRRNDLLSRHGAPLNFAGCVGHLYYTENSSFAFHALLNSGFFHKLCRPLSSSSDKTATLRSLILVLSHLFGRQPIRQANLENIKAKTQKSTSVVVLPPMPSRAVKILKKHNQETLRIYTAYVATFIEQHVTEPDRTLPLTKIECGGETAMAKLSSFLSEFKAEVRIASPFYALSGQGDECRHISDLCQIARSGVWLEEAVVPYVGVHPEEVAPLNAYLYDFFKHGNVTALIHENGIRRGDLWFLLNDFSLVLATIVTSLENFLKLTPDTDLDMLDVMGQGEAYELELDDEGIEFDEKMTVPNQAARAQSPKTIMASPAPAARTKSKSSLVAENWDDDLSDAPNEVDEEPEAPSPWKTRAARREGKKLPKATVQKSSAASDSEDGRILLVLKAFKMLQSEFNEKFRAFWA</sequence>
<protein>
    <recommendedName>
        <fullName evidence="10">DEAD/DEAH box helicase</fullName>
    </recommendedName>
</protein>
<proteinExistence type="predicted"/>
<dbReference type="HOGENOM" id="CLU_002305_2_0_1"/>
<dbReference type="PROSITE" id="PS51192">
    <property type="entry name" value="HELICASE_ATP_BIND_1"/>
    <property type="match status" value="1"/>
</dbReference>
<feature type="compositionally biased region" description="Acidic residues" evidence="5">
    <location>
        <begin position="1815"/>
        <end position="1832"/>
    </location>
</feature>
<feature type="region of interest" description="Disordered" evidence="5">
    <location>
        <begin position="1784"/>
        <end position="1863"/>
    </location>
</feature>
<dbReference type="GO" id="GO:0003676">
    <property type="term" value="F:nucleic acid binding"/>
    <property type="evidence" value="ECO:0007669"/>
    <property type="project" value="InterPro"/>
</dbReference>
<feature type="region of interest" description="Disordered" evidence="5">
    <location>
        <begin position="603"/>
        <end position="627"/>
    </location>
</feature>
<evidence type="ECO:0000313" key="8">
    <source>
        <dbReference type="EMBL" id="EPS30640.1"/>
    </source>
</evidence>
<dbReference type="CDD" id="cd18795">
    <property type="entry name" value="SF2_C_Ski2"/>
    <property type="match status" value="1"/>
</dbReference>
<feature type="compositionally biased region" description="Basic and acidic residues" evidence="5">
    <location>
        <begin position="244"/>
        <end position="253"/>
    </location>
</feature>
<evidence type="ECO:0000256" key="4">
    <source>
        <dbReference type="ARBA" id="ARBA00022840"/>
    </source>
</evidence>
<dbReference type="OrthoDB" id="2320933at2759"/>
<feature type="compositionally biased region" description="Basic and acidic residues" evidence="5">
    <location>
        <begin position="1253"/>
        <end position="1268"/>
    </location>
</feature>
<feature type="domain" description="Helicase C-terminal" evidence="7">
    <location>
        <begin position="1271"/>
        <end position="1439"/>
    </location>
</feature>
<evidence type="ECO:0000256" key="1">
    <source>
        <dbReference type="ARBA" id="ARBA00022741"/>
    </source>
</evidence>
<dbReference type="InterPro" id="IPR055124">
    <property type="entry name" value="PIN-like_DDX60"/>
</dbReference>
<dbReference type="CDD" id="cd18025">
    <property type="entry name" value="DEXHc_DDX60"/>
    <property type="match status" value="1"/>
</dbReference>
<feature type="compositionally biased region" description="Basic residues" evidence="5">
    <location>
        <begin position="461"/>
        <end position="475"/>
    </location>
</feature>
<dbReference type="InterPro" id="IPR001650">
    <property type="entry name" value="Helicase_C-like"/>
</dbReference>
<dbReference type="Proteomes" id="UP000019376">
    <property type="component" value="Unassembled WGS sequence"/>
</dbReference>
<feature type="region of interest" description="Disordered" evidence="5">
    <location>
        <begin position="158"/>
        <end position="177"/>
    </location>
</feature>
<organism evidence="8 9">
    <name type="scientific">Penicillium oxalicum (strain 114-2 / CGMCC 5302)</name>
    <name type="common">Penicillium decumbens</name>
    <dbReference type="NCBI Taxonomy" id="933388"/>
    <lineage>
        <taxon>Eukaryota</taxon>
        <taxon>Fungi</taxon>
        <taxon>Dikarya</taxon>
        <taxon>Ascomycota</taxon>
        <taxon>Pezizomycotina</taxon>
        <taxon>Eurotiomycetes</taxon>
        <taxon>Eurotiomycetidae</taxon>
        <taxon>Eurotiales</taxon>
        <taxon>Aspergillaceae</taxon>
        <taxon>Penicillium</taxon>
    </lineage>
</organism>
<feature type="compositionally biased region" description="Polar residues" evidence="5">
    <location>
        <begin position="1784"/>
        <end position="1793"/>
    </location>
</feature>
<keyword evidence="4" id="KW-0067">ATP-binding</keyword>
<dbReference type="PROSITE" id="PS51194">
    <property type="entry name" value="HELICASE_CTER"/>
    <property type="match status" value="1"/>
</dbReference>
<dbReference type="PANTHER" id="PTHR44533:SF4">
    <property type="entry name" value="DEAD_H RNA HELICASE, PUTATIVE-RELATED"/>
    <property type="match status" value="1"/>
</dbReference>
<feature type="region of interest" description="Disordered" evidence="5">
    <location>
        <begin position="1241"/>
        <end position="1274"/>
    </location>
</feature>
<dbReference type="Pfam" id="PF26076">
    <property type="entry name" value="WHD_DDX60"/>
    <property type="match status" value="1"/>
</dbReference>
<dbReference type="eggNOG" id="KOG0949">
    <property type="taxonomic scope" value="Eukaryota"/>
</dbReference>
<dbReference type="SUPFAM" id="SSF52540">
    <property type="entry name" value="P-loop containing nucleoside triphosphate hydrolases"/>
    <property type="match status" value="1"/>
</dbReference>
<dbReference type="InterPro" id="IPR011545">
    <property type="entry name" value="DEAD/DEAH_box_helicase_dom"/>
</dbReference>
<feature type="compositionally biased region" description="Acidic residues" evidence="5">
    <location>
        <begin position="160"/>
        <end position="175"/>
    </location>
</feature>
<keyword evidence="3" id="KW-0347">Helicase</keyword>
<dbReference type="InterPro" id="IPR027417">
    <property type="entry name" value="P-loop_NTPase"/>
</dbReference>
<evidence type="ECO:0000256" key="3">
    <source>
        <dbReference type="ARBA" id="ARBA00022806"/>
    </source>
</evidence>
<reference evidence="8 9" key="1">
    <citation type="journal article" date="2013" name="PLoS ONE">
        <title>Genomic and secretomic analyses reveal unique features of the lignocellulolytic enzyme system of Penicillium decumbens.</title>
        <authorList>
            <person name="Liu G."/>
            <person name="Zhang L."/>
            <person name="Wei X."/>
            <person name="Zou G."/>
            <person name="Qin Y."/>
            <person name="Ma L."/>
            <person name="Li J."/>
            <person name="Zheng H."/>
            <person name="Wang S."/>
            <person name="Wang C."/>
            <person name="Xun L."/>
            <person name="Zhao G.-P."/>
            <person name="Zhou Z."/>
            <person name="Qu Y."/>
        </authorList>
    </citation>
    <scope>NUCLEOTIDE SEQUENCE [LARGE SCALE GENOMIC DNA]</scope>
    <source>
        <strain evidence="9">114-2 / CGMCC 5302</strain>
    </source>
</reference>
<dbReference type="PANTHER" id="PTHR44533">
    <property type="entry name" value="DEAD/H RNA HELICASE, PUTATIVE-RELATED"/>
    <property type="match status" value="1"/>
</dbReference>
<evidence type="ECO:0000256" key="5">
    <source>
        <dbReference type="SAM" id="MobiDB-lite"/>
    </source>
</evidence>
<feature type="region of interest" description="Disordered" evidence="5">
    <location>
        <begin position="460"/>
        <end position="480"/>
    </location>
</feature>
<dbReference type="SMART" id="SM00487">
    <property type="entry name" value="DEXDc"/>
    <property type="match status" value="1"/>
</dbReference>
<evidence type="ECO:0000259" key="6">
    <source>
        <dbReference type="PROSITE" id="PS51192"/>
    </source>
</evidence>
<dbReference type="InterPro" id="IPR052431">
    <property type="entry name" value="SKI2_subfamily_helicases"/>
</dbReference>
<keyword evidence="2" id="KW-0378">Hydrolase</keyword>
<dbReference type="Pfam" id="PF00270">
    <property type="entry name" value="DEAD"/>
    <property type="match status" value="1"/>
</dbReference>